<proteinExistence type="inferred from homology"/>
<dbReference type="PANTHER" id="PTHR11937">
    <property type="entry name" value="ACTIN"/>
    <property type="match status" value="1"/>
</dbReference>
<dbReference type="Gene3D" id="3.90.640.10">
    <property type="entry name" value="Actin, Chain A, domain 4"/>
    <property type="match status" value="1"/>
</dbReference>
<feature type="compositionally biased region" description="Polar residues" evidence="2">
    <location>
        <begin position="854"/>
        <end position="865"/>
    </location>
</feature>
<dbReference type="Proteomes" id="UP000199069">
    <property type="component" value="Unassembled WGS sequence"/>
</dbReference>
<dbReference type="Gene3D" id="3.30.420.40">
    <property type="match status" value="3"/>
</dbReference>
<protein>
    <recommendedName>
        <fullName evidence="5">Actin-related protein Arp4p</fullName>
    </recommendedName>
</protein>
<dbReference type="SMART" id="SM00268">
    <property type="entry name" value="ACTIN"/>
    <property type="match status" value="1"/>
</dbReference>
<reference evidence="3 4" key="1">
    <citation type="submission" date="2015-07" db="EMBL/GenBank/DDBJ databases">
        <authorList>
            <person name="Cajimat M.N.B."/>
            <person name="Milazzo M.L."/>
            <person name="Fulhorst C.F."/>
        </authorList>
    </citation>
    <scope>NUCLEOTIDE SEQUENCE [LARGE SCALE GENOMIC DNA]</scope>
    <source>
        <strain evidence="3">Single colony</strain>
    </source>
</reference>
<dbReference type="InterPro" id="IPR004000">
    <property type="entry name" value="Actin"/>
</dbReference>
<evidence type="ECO:0000313" key="4">
    <source>
        <dbReference type="Proteomes" id="UP000199069"/>
    </source>
</evidence>
<name>A0A0K3CSL1_RHOTO</name>
<feature type="region of interest" description="Disordered" evidence="2">
    <location>
        <begin position="784"/>
        <end position="866"/>
    </location>
</feature>
<comment type="similarity">
    <text evidence="1">Belongs to the actin family.</text>
</comment>
<evidence type="ECO:0008006" key="5">
    <source>
        <dbReference type="Google" id="ProtNLM"/>
    </source>
</evidence>
<dbReference type="PROSITE" id="PS01132">
    <property type="entry name" value="ACTINS_ACT_LIKE"/>
    <property type="match status" value="1"/>
</dbReference>
<evidence type="ECO:0000256" key="2">
    <source>
        <dbReference type="SAM" id="MobiDB-lite"/>
    </source>
</evidence>
<dbReference type="FunFam" id="3.30.420.40:FF:000050">
    <property type="entry name" value="Actin, alpha skeletal muscle"/>
    <property type="match status" value="1"/>
</dbReference>
<gene>
    <name evidence="3" type="primary">FGENESH: predicted gene_12.197</name>
    <name evidence="3" type="ORF">BN2166_0060370</name>
</gene>
<dbReference type="STRING" id="5286.A0A0K3CSL1"/>
<dbReference type="AlphaFoldDB" id="A0A0K3CSL1"/>
<dbReference type="SUPFAM" id="SSF53067">
    <property type="entry name" value="Actin-like ATPase domain"/>
    <property type="match status" value="2"/>
</dbReference>
<dbReference type="InterPro" id="IPR043129">
    <property type="entry name" value="ATPase_NBD"/>
</dbReference>
<keyword evidence="4" id="KW-1185">Reference proteome</keyword>
<feature type="region of interest" description="Disordered" evidence="2">
    <location>
        <begin position="226"/>
        <end position="245"/>
    </location>
</feature>
<dbReference type="Pfam" id="PF00022">
    <property type="entry name" value="Actin"/>
    <property type="match status" value="1"/>
</dbReference>
<dbReference type="InterPro" id="IPR020902">
    <property type="entry name" value="Actin/actin-like_CS"/>
</dbReference>
<feature type="region of interest" description="Disordered" evidence="2">
    <location>
        <begin position="634"/>
        <end position="704"/>
    </location>
</feature>
<sequence>MSPPVQYGGDEVGALVLDIGSSTVRAGYAGEDAPKCLFPTAFATVPSSDPSQPPTYVHGNNVHLYRPHATVSSFVTDQIVTDWDAAGRALEHAFQDRMRVKTLEEFPLMATEPSWNTKENKEKMCELAFETWQTPAFYSVDKAVMSAFAAGKGSALIVNVGEELTTVTPVYDGFVLRKAIQKQPTGGALLSEVLLSSLKSQNLPVTPHYLVKTKEAVEPNQPANAQLREDRLPNPSNPNAATTPSYHRLEEMRLMHELKESACEVMTPSWDDNSVNQKASRAFEFPDGFNTYLGTVRLSTPEIIFNPQRFLPAEFKNRQLPPSASTIPSHPYSALQPLAGLIRNTLVQVDPDLQATLLANVVVTGGTTLIPGFVDRLQAELGIVAPGMKIKIHAAASAAERTHSSWLGGSILASLGTFHQLWIGKDEYQEVGKSVVHRRAKLRAACFARLLGPFPTSSLHLLLLTRLRCSRSPALACAEMNVPSQGYSLRLLEDPSKCAFVTVDGKPVPVFLTHEDGKRGVVGSIKGVPGQRFEVGFWDGRRKGGKYGREVSLWFGDQCLGAFYASAKEICTTEANNDAERFAIWHKQSGRPFEFAKLPTTDNSAVACTNVRDLNNYSSIEVHYNDIKRIRTVKKTGKGKKPSQSTAKQDDPLRKQAANWRRVRPIDERSDKGQFGLAPSFGTRRDDRSSSEPDTQSDSDVSEYSEGGYEAAYDYVGGSRIEFVFYIRSAAWIDKLLDVESGQKAVMPKDAVMIDGAIYLDHDDQQTDKDLQLAKERPPKRLKTVHKVGSGGTNRSQASGAEDSFFRTDTSFSETDNEDLSPQQPASTLYQDSEIDATVKARGTVPSPNPEPATTPSIGQSTSIPITMRRSAYGRQDDLEMEHDGPVAGGSGVGAAGAMQVGELEKVGKLRSVLRSAKAWTARGGQQKAGEFPSTCDIVFRPHVTSRV</sequence>
<feature type="compositionally biased region" description="Polar residues" evidence="2">
    <location>
        <begin position="807"/>
        <end position="831"/>
    </location>
</feature>
<organism evidence="3 4">
    <name type="scientific">Rhodotorula toruloides</name>
    <name type="common">Yeast</name>
    <name type="synonym">Rhodosporidium toruloides</name>
    <dbReference type="NCBI Taxonomy" id="5286"/>
    <lineage>
        <taxon>Eukaryota</taxon>
        <taxon>Fungi</taxon>
        <taxon>Dikarya</taxon>
        <taxon>Basidiomycota</taxon>
        <taxon>Pucciniomycotina</taxon>
        <taxon>Microbotryomycetes</taxon>
        <taxon>Sporidiobolales</taxon>
        <taxon>Sporidiobolaceae</taxon>
        <taxon>Rhodotorula</taxon>
    </lineage>
</organism>
<evidence type="ECO:0000313" key="3">
    <source>
        <dbReference type="EMBL" id="CTR10176.1"/>
    </source>
</evidence>
<feature type="compositionally biased region" description="Low complexity" evidence="2">
    <location>
        <begin position="233"/>
        <end position="245"/>
    </location>
</feature>
<dbReference type="CDD" id="cd13395">
    <property type="entry name" value="ASKHA_NBD_Arp4_ACTL6-like"/>
    <property type="match status" value="1"/>
</dbReference>
<dbReference type="EMBL" id="CWKI01000012">
    <property type="protein sequence ID" value="CTR10176.1"/>
    <property type="molecule type" value="Genomic_DNA"/>
</dbReference>
<evidence type="ECO:0000256" key="1">
    <source>
        <dbReference type="RuleBase" id="RU000487"/>
    </source>
</evidence>
<accession>A0A0K3CSL1</accession>